<evidence type="ECO:0000313" key="1">
    <source>
        <dbReference type="EMBL" id="CAG2064426.1"/>
    </source>
</evidence>
<evidence type="ECO:0008006" key="3">
    <source>
        <dbReference type="Google" id="ProtNLM"/>
    </source>
</evidence>
<organism evidence="1 2">
    <name type="scientific">Timema podura</name>
    <name type="common">Walking stick</name>
    <dbReference type="NCBI Taxonomy" id="61482"/>
    <lineage>
        <taxon>Eukaryota</taxon>
        <taxon>Metazoa</taxon>
        <taxon>Ecdysozoa</taxon>
        <taxon>Arthropoda</taxon>
        <taxon>Hexapoda</taxon>
        <taxon>Insecta</taxon>
        <taxon>Pterygota</taxon>
        <taxon>Neoptera</taxon>
        <taxon>Polyneoptera</taxon>
        <taxon>Phasmatodea</taxon>
        <taxon>Timematodea</taxon>
        <taxon>Timematoidea</taxon>
        <taxon>Timematidae</taxon>
        <taxon>Timema</taxon>
    </lineage>
</organism>
<sequence>MTSALANYAIEAGKASEPEKALGLWTRMQEEDVQPSDEFLFTKADQNLTLRDQSQIIEILLKESRLAEASKMTLSMLRNNIHPITRIFNFLIIRLANAGDINTLNDIGSLLTPAKKKLLSFDNRLCYANFVAGRISEYFGELEKEVEQAKDEDLPNLLEAFPRGGAVGILDKDPIERLAEKYASRGITIPLNIVWMKYFVEGRNTEAEKIWSDHLAASPRLMFQSIVRQARHTNDFELINRLIDKLKLAKVSESALGIAYSCAVDVLGITNAI</sequence>
<dbReference type="PANTHER" id="PTHR46669:SF2">
    <property type="entry name" value="EG:BACN32G11.3 PROTEIN"/>
    <property type="match status" value="1"/>
</dbReference>
<dbReference type="Proteomes" id="UP001153148">
    <property type="component" value="Unassembled WGS sequence"/>
</dbReference>
<dbReference type="InterPro" id="IPR033490">
    <property type="entry name" value="LRP130"/>
</dbReference>
<dbReference type="PANTHER" id="PTHR46669">
    <property type="entry name" value="LEUCINE-RICH PPR MOTIF-CONTAINING PROTEIN, MITOCHONDRIAL"/>
    <property type="match status" value="1"/>
</dbReference>
<comment type="caution">
    <text evidence="1">The sequence shown here is derived from an EMBL/GenBank/DDBJ whole genome shotgun (WGS) entry which is preliminary data.</text>
</comment>
<gene>
    <name evidence="1" type="ORF">TPAB3V08_LOCUS11372</name>
</gene>
<name>A0ABN7PBE2_TIMPD</name>
<evidence type="ECO:0000313" key="2">
    <source>
        <dbReference type="Proteomes" id="UP001153148"/>
    </source>
</evidence>
<keyword evidence="2" id="KW-1185">Reference proteome</keyword>
<accession>A0ABN7PBE2</accession>
<dbReference type="InterPro" id="IPR011990">
    <property type="entry name" value="TPR-like_helical_dom_sf"/>
</dbReference>
<reference evidence="1" key="1">
    <citation type="submission" date="2021-03" db="EMBL/GenBank/DDBJ databases">
        <authorList>
            <person name="Tran Van P."/>
        </authorList>
    </citation>
    <scope>NUCLEOTIDE SEQUENCE</scope>
</reference>
<proteinExistence type="predicted"/>
<dbReference type="Gene3D" id="1.25.40.10">
    <property type="entry name" value="Tetratricopeptide repeat domain"/>
    <property type="match status" value="1"/>
</dbReference>
<protein>
    <recommendedName>
        <fullName evidence="3">Pentatricopeptide repeat-containing protein</fullName>
    </recommendedName>
</protein>
<dbReference type="EMBL" id="CAJPIN010033970">
    <property type="protein sequence ID" value="CAG2064426.1"/>
    <property type="molecule type" value="Genomic_DNA"/>
</dbReference>